<comment type="caution">
    <text evidence="2">The sequence shown here is derived from an EMBL/GenBank/DDBJ whole genome shotgun (WGS) entry which is preliminary data.</text>
</comment>
<dbReference type="InterPro" id="IPR052058">
    <property type="entry name" value="Alcohol_O-acetyltransferase"/>
</dbReference>
<reference evidence="2 3" key="1">
    <citation type="submission" date="2019-09" db="EMBL/GenBank/DDBJ databases">
        <title>Genome sequence of Clostridium sp. EA1.</title>
        <authorList>
            <person name="Poehlein A."/>
            <person name="Bengelsdorf F.R."/>
            <person name="Daniel R."/>
        </authorList>
    </citation>
    <scope>NUCLEOTIDE SEQUENCE [LARGE SCALE GENOMIC DNA]</scope>
    <source>
        <strain evidence="2 3">EA1</strain>
    </source>
</reference>
<dbReference type="Proteomes" id="UP000469440">
    <property type="component" value="Unassembled WGS sequence"/>
</dbReference>
<dbReference type="PANTHER" id="PTHR28037:SF1">
    <property type="entry name" value="ALCOHOL O-ACETYLTRANSFERASE 1-RELATED"/>
    <property type="match status" value="1"/>
</dbReference>
<dbReference type="SUPFAM" id="SSF52777">
    <property type="entry name" value="CoA-dependent acyltransferases"/>
    <property type="match status" value="2"/>
</dbReference>
<feature type="compositionally biased region" description="Polar residues" evidence="1">
    <location>
        <begin position="417"/>
        <end position="444"/>
    </location>
</feature>
<dbReference type="OrthoDB" id="7321121at2"/>
<evidence type="ECO:0000313" key="3">
    <source>
        <dbReference type="Proteomes" id="UP000469440"/>
    </source>
</evidence>
<dbReference type="PANTHER" id="PTHR28037">
    <property type="entry name" value="ALCOHOL O-ACETYLTRANSFERASE 1-RELATED"/>
    <property type="match status" value="1"/>
</dbReference>
<accession>A0A6N8HVB3</accession>
<dbReference type="Gene3D" id="3.30.559.10">
    <property type="entry name" value="Chloramphenicol acetyltransferase-like domain"/>
    <property type="match status" value="1"/>
</dbReference>
<dbReference type="EMBL" id="VWXL01000010">
    <property type="protein sequence ID" value="MVB09619.1"/>
    <property type="molecule type" value="Genomic_DNA"/>
</dbReference>
<sequence>MKHKIRTEAFDLMQYFYTSAHNPLIRAIIRFSGRLDPDVLRRAVELSVSAVPVFRCVFSSETHGWEDKGFGADRIVSVSENTEGAAAEERLLLDTIRLDSEPQLKIHLVRGPESDTLCVIISHLVADGAGFKEYLYLLASLYRRCLENPGFIVPPEPLDRDVGQVFRGMGAAERIRVLRSPVKIEKQEPEMFLPMEKEEGEPVTVLRRVESELLTELKRYAKKRGATFNDLMLTAYGRAHHAITGCAEFSIPCPVDLRKYLSESEKCGICNLTSNYICRFSMKKNEPFEETLGKTAAQMSSQKENRNCLKGPLVLDFLFAVLPYSAAKKLFDKKFSIPVVSFTNLGVLDWRRLDFGNGKINDAYLATAVKHPPSFQVSVSTFGGRCALCSSLYATEKNRRVAERFLDGMIQELESAVSPSSHKAPAKSQNNAGGGSSAQRQPAGQQEGPDSKGERADARDKGKSKSKPKRKKTVHQK</sequence>
<gene>
    <name evidence="2" type="ORF">CAFE_02760</name>
</gene>
<keyword evidence="3" id="KW-1185">Reference proteome</keyword>
<feature type="compositionally biased region" description="Basic and acidic residues" evidence="1">
    <location>
        <begin position="449"/>
        <end position="463"/>
    </location>
</feature>
<evidence type="ECO:0000256" key="1">
    <source>
        <dbReference type="SAM" id="MobiDB-lite"/>
    </source>
</evidence>
<organism evidence="2 3">
    <name type="scientific">Caproicibacter fermentans</name>
    <dbReference type="NCBI Taxonomy" id="2576756"/>
    <lineage>
        <taxon>Bacteria</taxon>
        <taxon>Bacillati</taxon>
        <taxon>Bacillota</taxon>
        <taxon>Clostridia</taxon>
        <taxon>Eubacteriales</taxon>
        <taxon>Acutalibacteraceae</taxon>
        <taxon>Caproicibacter</taxon>
    </lineage>
</organism>
<dbReference type="Gene3D" id="3.30.559.30">
    <property type="entry name" value="Nonribosomal peptide synthetase, condensation domain"/>
    <property type="match status" value="1"/>
</dbReference>
<evidence type="ECO:0000313" key="2">
    <source>
        <dbReference type="EMBL" id="MVB09619.1"/>
    </source>
</evidence>
<dbReference type="AlphaFoldDB" id="A0A6N8HVB3"/>
<dbReference type="InterPro" id="IPR023213">
    <property type="entry name" value="CAT-like_dom_sf"/>
</dbReference>
<proteinExistence type="predicted"/>
<protein>
    <submittedName>
        <fullName evidence="2">Condensation domain protein</fullName>
    </submittedName>
</protein>
<feature type="compositionally biased region" description="Basic residues" evidence="1">
    <location>
        <begin position="464"/>
        <end position="477"/>
    </location>
</feature>
<dbReference type="RefSeq" id="WP_066645993.1">
    <property type="nucleotide sequence ID" value="NZ_VWXL01000010.1"/>
</dbReference>
<feature type="region of interest" description="Disordered" evidence="1">
    <location>
        <begin position="416"/>
        <end position="477"/>
    </location>
</feature>
<name>A0A6N8HVB3_9FIRM</name>